<protein>
    <submittedName>
        <fullName evidence="1">Uncharacterized protein</fullName>
    </submittedName>
</protein>
<organism evidence="1">
    <name type="scientific">Lepeophtheirus salmonis</name>
    <name type="common">Salmon louse</name>
    <name type="synonym">Caligus salmonis</name>
    <dbReference type="NCBI Taxonomy" id="72036"/>
    <lineage>
        <taxon>Eukaryota</taxon>
        <taxon>Metazoa</taxon>
        <taxon>Ecdysozoa</taxon>
        <taxon>Arthropoda</taxon>
        <taxon>Crustacea</taxon>
        <taxon>Multicrustacea</taxon>
        <taxon>Hexanauplia</taxon>
        <taxon>Copepoda</taxon>
        <taxon>Siphonostomatoida</taxon>
        <taxon>Caligidae</taxon>
        <taxon>Lepeophtheirus</taxon>
    </lineage>
</organism>
<dbReference type="AlphaFoldDB" id="A0A0K2U1C1"/>
<proteinExistence type="predicted"/>
<dbReference type="EMBL" id="HACA01014718">
    <property type="protein sequence ID" value="CDW32079.1"/>
    <property type="molecule type" value="Transcribed_RNA"/>
</dbReference>
<name>A0A0K2U1C1_LEPSM</name>
<reference evidence="1" key="1">
    <citation type="submission" date="2014-05" db="EMBL/GenBank/DDBJ databases">
        <authorList>
            <person name="Chronopoulou M."/>
        </authorList>
    </citation>
    <scope>NUCLEOTIDE SEQUENCE</scope>
    <source>
        <tissue evidence="1">Whole organism</tissue>
    </source>
</reference>
<evidence type="ECO:0000313" key="1">
    <source>
        <dbReference type="EMBL" id="CDW32079.1"/>
    </source>
</evidence>
<accession>A0A0K2U1C1</accession>
<sequence length="34" mass="4031">MFTHSILNIKSTLIHSSQSKYNVHNVLLQWTIYL</sequence>